<keyword evidence="3" id="KW-1185">Reference proteome</keyword>
<feature type="compositionally biased region" description="Low complexity" evidence="1">
    <location>
        <begin position="139"/>
        <end position="149"/>
    </location>
</feature>
<sequence>MLSGSALVLGDGELSAAPPATIPSVLSRLSSARPTDSASSSPTRQHVRAKSVASIFDLEKPRLASKPRGAKDDWDMPPGAPPRGLTWQQKEKKDKTPLPASASGNLAQKLAHHDSTSTPTSTVTPHEKETPARRHRTALARTSSATALPQPAGSTAKTIAFSSRSDDESAMTWQQSIIRPSLRHTTLTSRSDQLANTSENKLSNKKKSAPPCSKTPVKATGIPRKAGVTSALKPRTSAPLPTSHKRRNSLSSPRASTCKPLENIPINEKTRSLGLKSGENVFSEWKSFTTSSADGKSAEPIFSNPLPILGTQADFNTPNRRHVQSYTHQPAVLSHSFMQSLSQPNHSAPASYIPDSHHAQAMTPSKPRSTSEDLHLSTPVNKLSTPALRAAFIIDPPFFSLSQSDN</sequence>
<dbReference type="OrthoDB" id="2507851at2759"/>
<gene>
    <name evidence="2" type="ORF">PCANC_09036</name>
</gene>
<dbReference type="Proteomes" id="UP000235388">
    <property type="component" value="Unassembled WGS sequence"/>
</dbReference>
<dbReference type="STRING" id="200324.A0A2N5T248"/>
<name>A0A2N5T248_9BASI</name>
<comment type="caution">
    <text evidence="2">The sequence shown here is derived from an EMBL/GenBank/DDBJ whole genome shotgun (WGS) entry which is preliminary data.</text>
</comment>
<protein>
    <submittedName>
        <fullName evidence="2">Uncharacterized protein</fullName>
    </submittedName>
</protein>
<feature type="region of interest" description="Disordered" evidence="1">
    <location>
        <begin position="343"/>
        <end position="376"/>
    </location>
</feature>
<reference evidence="2 3" key="1">
    <citation type="submission" date="2017-11" db="EMBL/GenBank/DDBJ databases">
        <title>De novo assembly and phasing of dikaryotic genomes from two isolates of Puccinia coronata f. sp. avenae, the causal agent of oat crown rust.</title>
        <authorList>
            <person name="Miller M.E."/>
            <person name="Zhang Y."/>
            <person name="Omidvar V."/>
            <person name="Sperschneider J."/>
            <person name="Schwessinger B."/>
            <person name="Raley C."/>
            <person name="Palmer J.M."/>
            <person name="Garnica D."/>
            <person name="Upadhyaya N."/>
            <person name="Rathjen J."/>
            <person name="Taylor J.M."/>
            <person name="Park R.F."/>
            <person name="Dodds P.N."/>
            <person name="Hirsch C.D."/>
            <person name="Kianian S.F."/>
            <person name="Figueroa M."/>
        </authorList>
    </citation>
    <scope>NUCLEOTIDE SEQUENCE [LARGE SCALE GENOMIC DNA]</scope>
    <source>
        <strain evidence="2">12NC29</strain>
    </source>
</reference>
<dbReference type="AlphaFoldDB" id="A0A2N5T248"/>
<accession>A0A2N5T248</accession>
<evidence type="ECO:0000256" key="1">
    <source>
        <dbReference type="SAM" id="MobiDB-lite"/>
    </source>
</evidence>
<evidence type="ECO:0000313" key="3">
    <source>
        <dbReference type="Proteomes" id="UP000235388"/>
    </source>
</evidence>
<dbReference type="EMBL" id="PGCJ01000811">
    <property type="protein sequence ID" value="PLW19554.1"/>
    <property type="molecule type" value="Genomic_DNA"/>
</dbReference>
<feature type="region of interest" description="Disordered" evidence="1">
    <location>
        <begin position="27"/>
        <end position="260"/>
    </location>
</feature>
<feature type="compositionally biased region" description="Polar residues" evidence="1">
    <location>
        <begin position="152"/>
        <end position="163"/>
    </location>
</feature>
<organism evidence="2 3">
    <name type="scientific">Puccinia coronata f. sp. avenae</name>
    <dbReference type="NCBI Taxonomy" id="200324"/>
    <lineage>
        <taxon>Eukaryota</taxon>
        <taxon>Fungi</taxon>
        <taxon>Dikarya</taxon>
        <taxon>Basidiomycota</taxon>
        <taxon>Pucciniomycotina</taxon>
        <taxon>Pucciniomycetes</taxon>
        <taxon>Pucciniales</taxon>
        <taxon>Pucciniaceae</taxon>
        <taxon>Puccinia</taxon>
    </lineage>
</organism>
<feature type="compositionally biased region" description="Low complexity" evidence="1">
    <location>
        <begin position="30"/>
        <end position="44"/>
    </location>
</feature>
<evidence type="ECO:0000313" key="2">
    <source>
        <dbReference type="EMBL" id="PLW19554.1"/>
    </source>
</evidence>
<feature type="compositionally biased region" description="Polar residues" evidence="1">
    <location>
        <begin position="171"/>
        <end position="201"/>
    </location>
</feature>
<proteinExistence type="predicted"/>